<comment type="subcellular location">
    <subcellularLocation>
        <location evidence="1">Membrane</location>
        <topology evidence="1">Multi-pass membrane protein</topology>
    </subcellularLocation>
</comment>
<dbReference type="PANTHER" id="PTHR30474:SF1">
    <property type="entry name" value="PEPTIDOGLYCAN GLYCOSYLTRANSFERASE MRDB"/>
    <property type="match status" value="1"/>
</dbReference>
<dbReference type="GO" id="GO:0051301">
    <property type="term" value="P:cell division"/>
    <property type="evidence" value="ECO:0007669"/>
    <property type="project" value="InterPro"/>
</dbReference>
<dbReference type="GO" id="GO:0015648">
    <property type="term" value="F:lipid-linked peptidoglycan transporter activity"/>
    <property type="evidence" value="ECO:0007669"/>
    <property type="project" value="TreeGrafter"/>
</dbReference>
<feature type="transmembrane region" description="Helical" evidence="6">
    <location>
        <begin position="173"/>
        <end position="192"/>
    </location>
</feature>
<dbReference type="PANTHER" id="PTHR30474">
    <property type="entry name" value="CELL CYCLE PROTEIN"/>
    <property type="match status" value="1"/>
</dbReference>
<evidence type="ECO:0000256" key="4">
    <source>
        <dbReference type="ARBA" id="ARBA00022989"/>
    </source>
</evidence>
<keyword evidence="8" id="KW-1185">Reference proteome</keyword>
<comment type="caution">
    <text evidence="7">The sequence shown here is derived from an EMBL/GenBank/DDBJ whole genome shotgun (WGS) entry which is preliminary data.</text>
</comment>
<feature type="transmembrane region" description="Helical" evidence="6">
    <location>
        <begin position="12"/>
        <end position="36"/>
    </location>
</feature>
<keyword evidence="3" id="KW-0133">Cell shape</keyword>
<gene>
    <name evidence="7" type="ORF">H8Z83_05080</name>
</gene>
<feature type="transmembrane region" description="Helical" evidence="6">
    <location>
        <begin position="109"/>
        <end position="132"/>
    </location>
</feature>
<keyword evidence="5 6" id="KW-0472">Membrane</keyword>
<evidence type="ECO:0000256" key="1">
    <source>
        <dbReference type="ARBA" id="ARBA00004141"/>
    </source>
</evidence>
<accession>A0A923MIS0</accession>
<dbReference type="GO" id="GO:0008360">
    <property type="term" value="P:regulation of cell shape"/>
    <property type="evidence" value="ECO:0007669"/>
    <property type="project" value="UniProtKB-KW"/>
</dbReference>
<feature type="transmembrane region" description="Helical" evidence="6">
    <location>
        <begin position="322"/>
        <end position="349"/>
    </location>
</feature>
<sequence length="396" mass="43611">MFKRLKETILEIIQQADLILLGLCCAASVFGIAMIYSATRYNNDNRKIIVQTAALLIGIVVYFGISMIDLEMLIKRWKWIAAFDVLFILLLKTPFGVSDDTGNTAWLKFPFLPVSIGPAEVVKITFIILLAWQLQWLREEKRDLRSFSAAFYVGGHTLGIAGLYFVISGDMGNALMFLLIFVVMSFVAGFALRWFALLFGASGAVIGGIIAFDLVPDSKKYMLNRFIVLFDHSYDVQHTGWQQTRSLLTIGGGGFWGQGYLHGTQSQAGVGSVPARHTDLIFAVIGEELGFVGATLSILLLVAIIIRVLVVGWRAAQPFHTYVCVGIASMVMFQMIINIGMCLFIMPVIGLTLPFFSYGGSSVVTLFAAMGFVSGIKKRTVVRRRPGRPLGSNAVY</sequence>
<dbReference type="EMBL" id="JACOQI010000003">
    <property type="protein sequence ID" value="MBC5769697.1"/>
    <property type="molecule type" value="Genomic_DNA"/>
</dbReference>
<evidence type="ECO:0000256" key="5">
    <source>
        <dbReference type="ARBA" id="ARBA00023136"/>
    </source>
</evidence>
<dbReference type="RefSeq" id="WP_187014049.1">
    <property type="nucleotide sequence ID" value="NZ_JACOQI010000003.1"/>
</dbReference>
<feature type="transmembrane region" description="Helical" evidence="6">
    <location>
        <begin position="77"/>
        <end position="97"/>
    </location>
</feature>
<protein>
    <submittedName>
        <fullName evidence="7">FtsW/RodA/SpoVE family cell cycle protein</fullName>
    </submittedName>
</protein>
<feature type="transmembrane region" description="Helical" evidence="6">
    <location>
        <begin position="289"/>
        <end position="310"/>
    </location>
</feature>
<name>A0A923MIS0_9FIRM</name>
<evidence type="ECO:0000256" key="2">
    <source>
        <dbReference type="ARBA" id="ARBA00022692"/>
    </source>
</evidence>
<evidence type="ECO:0000313" key="7">
    <source>
        <dbReference type="EMBL" id="MBC5769697.1"/>
    </source>
</evidence>
<evidence type="ECO:0000313" key="8">
    <source>
        <dbReference type="Proteomes" id="UP000620327"/>
    </source>
</evidence>
<keyword evidence="4 6" id="KW-1133">Transmembrane helix</keyword>
<feature type="transmembrane region" description="Helical" evidence="6">
    <location>
        <begin position="197"/>
        <end position="215"/>
    </location>
</feature>
<dbReference type="Pfam" id="PF01098">
    <property type="entry name" value="FTSW_RODA_SPOVE"/>
    <property type="match status" value="1"/>
</dbReference>
<organism evidence="7 8">
    <name type="scientific">Dysosmobacter segnis</name>
    <dbReference type="NCBI Taxonomy" id="2763042"/>
    <lineage>
        <taxon>Bacteria</taxon>
        <taxon>Bacillati</taxon>
        <taxon>Bacillota</taxon>
        <taxon>Clostridia</taxon>
        <taxon>Eubacteriales</taxon>
        <taxon>Oscillospiraceae</taxon>
        <taxon>Dysosmobacter</taxon>
    </lineage>
</organism>
<dbReference type="GO" id="GO:0005886">
    <property type="term" value="C:plasma membrane"/>
    <property type="evidence" value="ECO:0007669"/>
    <property type="project" value="TreeGrafter"/>
</dbReference>
<evidence type="ECO:0000256" key="3">
    <source>
        <dbReference type="ARBA" id="ARBA00022960"/>
    </source>
</evidence>
<feature type="transmembrane region" description="Helical" evidence="6">
    <location>
        <begin position="144"/>
        <end position="167"/>
    </location>
</feature>
<proteinExistence type="predicted"/>
<dbReference type="Proteomes" id="UP000620327">
    <property type="component" value="Unassembled WGS sequence"/>
</dbReference>
<feature type="transmembrane region" description="Helical" evidence="6">
    <location>
        <begin position="355"/>
        <end position="376"/>
    </location>
</feature>
<dbReference type="InterPro" id="IPR001182">
    <property type="entry name" value="FtsW/RodA"/>
</dbReference>
<reference evidence="7" key="1">
    <citation type="submission" date="2020-08" db="EMBL/GenBank/DDBJ databases">
        <title>Genome public.</title>
        <authorList>
            <person name="Liu C."/>
            <person name="Sun Q."/>
        </authorList>
    </citation>
    <scope>NUCLEOTIDE SEQUENCE</scope>
    <source>
        <strain evidence="7">BX15</strain>
    </source>
</reference>
<dbReference type="GO" id="GO:0032153">
    <property type="term" value="C:cell division site"/>
    <property type="evidence" value="ECO:0007669"/>
    <property type="project" value="TreeGrafter"/>
</dbReference>
<feature type="transmembrane region" description="Helical" evidence="6">
    <location>
        <begin position="48"/>
        <end position="65"/>
    </location>
</feature>
<keyword evidence="2 6" id="KW-0812">Transmembrane</keyword>
<dbReference type="AlphaFoldDB" id="A0A923MIS0"/>
<evidence type="ECO:0000256" key="6">
    <source>
        <dbReference type="SAM" id="Phobius"/>
    </source>
</evidence>